<keyword evidence="11 13" id="KW-1133">Transmembrane helix</keyword>
<dbReference type="InterPro" id="IPR035965">
    <property type="entry name" value="PAS-like_dom_sf"/>
</dbReference>
<evidence type="ECO:0000256" key="6">
    <source>
        <dbReference type="ARBA" id="ARBA00022679"/>
    </source>
</evidence>
<sequence length="617" mass="68831">MTKFKMFKRELPGLSPLLIMGIFAILVPIFVLMTIDNIREQQGRIKEKLTGKGLLLIRSFEAGTRTGMITTRWGGGRVQRLLAETAEQPEIEYMMITDPGGKILAHSDETKVGKVYEKMPDMTFNKGKAPLFHREFTSKKGIHIFEVYKEFTPVRRRGKLKRLPGSPSGCVLDENNVRHCPPPEYFDEKWEDAPPVQGKIDWFRSHFSPLEDGRKTRHHQVIFAAINMKEIDQIRHKAVNHAIFMGILFFALGGVGVVCVVALQGYRSARTSLSQMKAFSDEVIANMPAGLITVDKNMEITSSNDAALEILGHLSQRAIALPPEMAELVKVSREMPRKIAGEISCKVHGDRSLLLDVTASSIFSEGRVLSGYLFLFHDLTELTAMKKEVDRNRHLAAVGKLAAGVAHEIRNPLSSIKGFATWFFERYEKIPQDREVAGIMIQEVERLNRAVTQLLEFARPVPVVKKRVNIKELIDHSLRLIAPDLQNKQIAVETFFRADTVSVNTDPDRVNQVLLNLYLNALQAMDAGGTLSVTMTHAPGEGIIIVVADTGRGILENDLDKIFDPYFTTRSNGTGLGLAMVHRAMEALGGDIRVESSPGGTQFFIKLADDFQGAKKC</sequence>
<feature type="transmembrane region" description="Helical" evidence="13">
    <location>
        <begin position="14"/>
        <end position="35"/>
    </location>
</feature>
<keyword evidence="8" id="KW-0547">Nucleotide-binding</keyword>
<keyword evidence="16" id="KW-1185">Reference proteome</keyword>
<dbReference type="Gene3D" id="3.30.450.20">
    <property type="entry name" value="PAS domain"/>
    <property type="match status" value="1"/>
</dbReference>
<dbReference type="SUPFAM" id="SSF55785">
    <property type="entry name" value="PYP-like sensor domain (PAS domain)"/>
    <property type="match status" value="1"/>
</dbReference>
<dbReference type="InterPro" id="IPR004358">
    <property type="entry name" value="Sig_transdc_His_kin-like_C"/>
</dbReference>
<evidence type="ECO:0000256" key="2">
    <source>
        <dbReference type="ARBA" id="ARBA00004651"/>
    </source>
</evidence>
<dbReference type="Pfam" id="PF00512">
    <property type="entry name" value="HisKA"/>
    <property type="match status" value="1"/>
</dbReference>
<evidence type="ECO:0000256" key="12">
    <source>
        <dbReference type="ARBA" id="ARBA00023012"/>
    </source>
</evidence>
<dbReference type="EC" id="2.7.13.3" evidence="3"/>
<evidence type="ECO:0000256" key="1">
    <source>
        <dbReference type="ARBA" id="ARBA00000085"/>
    </source>
</evidence>
<evidence type="ECO:0000313" key="16">
    <source>
        <dbReference type="Proteomes" id="UP000192418"/>
    </source>
</evidence>
<organism evidence="15 16">
    <name type="scientific">Desulfocicer vacuolatum DSM 3385</name>
    <dbReference type="NCBI Taxonomy" id="1121400"/>
    <lineage>
        <taxon>Bacteria</taxon>
        <taxon>Pseudomonadati</taxon>
        <taxon>Thermodesulfobacteriota</taxon>
        <taxon>Desulfobacteria</taxon>
        <taxon>Desulfobacterales</taxon>
        <taxon>Desulfobacteraceae</taxon>
        <taxon>Desulfocicer</taxon>
    </lineage>
</organism>
<keyword evidence="5" id="KW-0597">Phosphoprotein</keyword>
<dbReference type="GO" id="GO:0005524">
    <property type="term" value="F:ATP binding"/>
    <property type="evidence" value="ECO:0007669"/>
    <property type="project" value="UniProtKB-KW"/>
</dbReference>
<dbReference type="AlphaFoldDB" id="A0A1W1ZS95"/>
<dbReference type="InterPro" id="IPR036890">
    <property type="entry name" value="HATPase_C_sf"/>
</dbReference>
<dbReference type="Gene3D" id="3.30.565.10">
    <property type="entry name" value="Histidine kinase-like ATPase, C-terminal domain"/>
    <property type="match status" value="1"/>
</dbReference>
<evidence type="ECO:0000313" key="15">
    <source>
        <dbReference type="EMBL" id="SMC51092.1"/>
    </source>
</evidence>
<comment type="subcellular location">
    <subcellularLocation>
        <location evidence="2">Cell membrane</location>
        <topology evidence="2">Multi-pass membrane protein</topology>
    </subcellularLocation>
</comment>
<keyword evidence="7 13" id="KW-0812">Transmembrane</keyword>
<dbReference type="SUPFAM" id="SSF55874">
    <property type="entry name" value="ATPase domain of HSP90 chaperone/DNA topoisomerase II/histidine kinase"/>
    <property type="match status" value="1"/>
</dbReference>
<dbReference type="InterPro" id="IPR029151">
    <property type="entry name" value="Sensor-like_sf"/>
</dbReference>
<dbReference type="InterPro" id="IPR005467">
    <property type="entry name" value="His_kinase_dom"/>
</dbReference>
<dbReference type="GO" id="GO:0000155">
    <property type="term" value="F:phosphorelay sensor kinase activity"/>
    <property type="evidence" value="ECO:0007669"/>
    <property type="project" value="InterPro"/>
</dbReference>
<evidence type="ECO:0000256" key="4">
    <source>
        <dbReference type="ARBA" id="ARBA00022475"/>
    </source>
</evidence>
<dbReference type="InterPro" id="IPR003661">
    <property type="entry name" value="HisK_dim/P_dom"/>
</dbReference>
<dbReference type="EMBL" id="FWXY01000003">
    <property type="protein sequence ID" value="SMC51092.1"/>
    <property type="molecule type" value="Genomic_DNA"/>
</dbReference>
<feature type="domain" description="Histidine kinase" evidence="14">
    <location>
        <begin position="404"/>
        <end position="611"/>
    </location>
</feature>
<dbReference type="SUPFAM" id="SSF47384">
    <property type="entry name" value="Homodimeric domain of signal transducing histidine kinase"/>
    <property type="match status" value="1"/>
</dbReference>
<keyword evidence="4" id="KW-1003">Cell membrane</keyword>
<keyword evidence="9 15" id="KW-0418">Kinase</keyword>
<evidence type="ECO:0000259" key="14">
    <source>
        <dbReference type="PROSITE" id="PS50109"/>
    </source>
</evidence>
<dbReference type="PANTHER" id="PTHR43065">
    <property type="entry name" value="SENSOR HISTIDINE KINASE"/>
    <property type="match status" value="1"/>
</dbReference>
<dbReference type="OrthoDB" id="9773941at2"/>
<evidence type="ECO:0000256" key="3">
    <source>
        <dbReference type="ARBA" id="ARBA00012438"/>
    </source>
</evidence>
<dbReference type="STRING" id="1121400.SAMN02746065_103130"/>
<feature type="transmembrane region" description="Helical" evidence="13">
    <location>
        <begin position="242"/>
        <end position="266"/>
    </location>
</feature>
<keyword evidence="6" id="KW-0808">Transferase</keyword>
<gene>
    <name evidence="15" type="ORF">SAMN02746065_103130</name>
</gene>
<name>A0A1W1ZS95_9BACT</name>
<keyword evidence="10" id="KW-0067">ATP-binding</keyword>
<evidence type="ECO:0000256" key="5">
    <source>
        <dbReference type="ARBA" id="ARBA00022553"/>
    </source>
</evidence>
<dbReference type="CDD" id="cd00082">
    <property type="entry name" value="HisKA"/>
    <property type="match status" value="1"/>
</dbReference>
<evidence type="ECO:0000256" key="9">
    <source>
        <dbReference type="ARBA" id="ARBA00022777"/>
    </source>
</evidence>
<dbReference type="PROSITE" id="PS50109">
    <property type="entry name" value="HIS_KIN"/>
    <property type="match status" value="1"/>
</dbReference>
<evidence type="ECO:0000256" key="7">
    <source>
        <dbReference type="ARBA" id="ARBA00022692"/>
    </source>
</evidence>
<evidence type="ECO:0000256" key="13">
    <source>
        <dbReference type="SAM" id="Phobius"/>
    </source>
</evidence>
<comment type="catalytic activity">
    <reaction evidence="1">
        <text>ATP + protein L-histidine = ADP + protein N-phospho-L-histidine.</text>
        <dbReference type="EC" id="2.7.13.3"/>
    </reaction>
</comment>
<dbReference type="GO" id="GO:0005886">
    <property type="term" value="C:plasma membrane"/>
    <property type="evidence" value="ECO:0007669"/>
    <property type="project" value="UniProtKB-SubCell"/>
</dbReference>
<dbReference type="PANTHER" id="PTHR43065:SF10">
    <property type="entry name" value="PEROXIDE STRESS-ACTIVATED HISTIDINE KINASE MAK3"/>
    <property type="match status" value="1"/>
</dbReference>
<accession>A0A1W1ZS95</accession>
<dbReference type="InterPro" id="IPR036097">
    <property type="entry name" value="HisK_dim/P_sf"/>
</dbReference>
<proteinExistence type="predicted"/>
<dbReference type="SUPFAM" id="SSF103190">
    <property type="entry name" value="Sensory domain-like"/>
    <property type="match status" value="1"/>
</dbReference>
<reference evidence="15 16" key="1">
    <citation type="submission" date="2017-04" db="EMBL/GenBank/DDBJ databases">
        <authorList>
            <person name="Afonso C.L."/>
            <person name="Miller P.J."/>
            <person name="Scott M.A."/>
            <person name="Spackman E."/>
            <person name="Goraichik I."/>
            <person name="Dimitrov K.M."/>
            <person name="Suarez D.L."/>
            <person name="Swayne D.E."/>
        </authorList>
    </citation>
    <scope>NUCLEOTIDE SEQUENCE [LARGE SCALE GENOMIC DNA]</scope>
    <source>
        <strain evidence="15 16">DSM 3385</strain>
    </source>
</reference>
<evidence type="ECO:0000256" key="11">
    <source>
        <dbReference type="ARBA" id="ARBA00022989"/>
    </source>
</evidence>
<dbReference type="Pfam" id="PF02518">
    <property type="entry name" value="HATPase_c"/>
    <property type="match status" value="1"/>
</dbReference>
<dbReference type="SMART" id="SM00388">
    <property type="entry name" value="HisKA"/>
    <property type="match status" value="1"/>
</dbReference>
<dbReference type="InterPro" id="IPR003594">
    <property type="entry name" value="HATPase_dom"/>
</dbReference>
<evidence type="ECO:0000256" key="10">
    <source>
        <dbReference type="ARBA" id="ARBA00022840"/>
    </source>
</evidence>
<dbReference type="InterPro" id="IPR000014">
    <property type="entry name" value="PAS"/>
</dbReference>
<dbReference type="RefSeq" id="WP_084067096.1">
    <property type="nucleotide sequence ID" value="NZ_FWXY01000003.1"/>
</dbReference>
<dbReference type="PRINTS" id="PR00344">
    <property type="entry name" value="BCTRLSENSOR"/>
</dbReference>
<dbReference type="Proteomes" id="UP000192418">
    <property type="component" value="Unassembled WGS sequence"/>
</dbReference>
<dbReference type="SMART" id="SM00387">
    <property type="entry name" value="HATPase_c"/>
    <property type="match status" value="1"/>
</dbReference>
<evidence type="ECO:0000256" key="8">
    <source>
        <dbReference type="ARBA" id="ARBA00022741"/>
    </source>
</evidence>
<protein>
    <recommendedName>
        <fullName evidence="3">histidine kinase</fullName>
        <ecNumber evidence="3">2.7.13.3</ecNumber>
    </recommendedName>
</protein>
<keyword evidence="12" id="KW-0902">Two-component regulatory system</keyword>
<dbReference type="CDD" id="cd00130">
    <property type="entry name" value="PAS"/>
    <property type="match status" value="1"/>
</dbReference>
<dbReference type="Gene3D" id="1.10.287.130">
    <property type="match status" value="1"/>
</dbReference>
<keyword evidence="13" id="KW-0472">Membrane</keyword>